<reference evidence="3 4" key="1">
    <citation type="journal article" date="2018" name="Microbiome">
        <title>Fine metagenomic profile of the Mediterranean stratified and mixed water columns revealed by assembly and recruitment.</title>
        <authorList>
            <person name="Haro-Moreno J.M."/>
            <person name="Lopez-Perez M."/>
            <person name="De La Torre J.R."/>
            <person name="Picazo A."/>
            <person name="Camacho A."/>
            <person name="Rodriguez-Valera F."/>
        </authorList>
    </citation>
    <scope>NUCLEOTIDE SEQUENCE [LARGE SCALE GENOMIC DNA]</scope>
    <source>
        <strain evidence="3">MED-G50</strain>
    </source>
</reference>
<evidence type="ECO:0000313" key="4">
    <source>
        <dbReference type="Proteomes" id="UP000252289"/>
    </source>
</evidence>
<organism evidence="3 4">
    <name type="scientific">PS1 clade bacterium</name>
    <dbReference type="NCBI Taxonomy" id="2175152"/>
    <lineage>
        <taxon>Bacteria</taxon>
        <taxon>Pseudomonadati</taxon>
        <taxon>Pseudomonadota</taxon>
        <taxon>Alphaproteobacteria</taxon>
        <taxon>PS1 clade</taxon>
    </lineage>
</organism>
<dbReference type="GO" id="GO:0016491">
    <property type="term" value="F:oxidoreductase activity"/>
    <property type="evidence" value="ECO:0007669"/>
    <property type="project" value="UniProtKB-KW"/>
</dbReference>
<dbReference type="InterPro" id="IPR002347">
    <property type="entry name" value="SDR_fam"/>
</dbReference>
<dbReference type="Proteomes" id="UP000252289">
    <property type="component" value="Unassembled WGS sequence"/>
</dbReference>
<dbReference type="PANTHER" id="PTHR43639:SF1">
    <property type="entry name" value="SHORT-CHAIN DEHYDROGENASE_REDUCTASE FAMILY PROTEIN"/>
    <property type="match status" value="1"/>
</dbReference>
<comment type="caution">
    <text evidence="3">The sequence shown here is derived from an EMBL/GenBank/DDBJ whole genome shotgun (WGS) entry which is preliminary data.</text>
</comment>
<dbReference type="NCBIfam" id="NF006597">
    <property type="entry name" value="PRK09134.1"/>
    <property type="match status" value="1"/>
</dbReference>
<sequence>MTKTVLITGAAHRIGRAVALGLAEDGWKIAIHYSNSANAANELAQIITNKGGNAETLQANLGDAGEANNLISRAVETVGLLSALINNASVFERDEVTTLTDDSWDMHLNVNLKAPAILMRDFAKQAQAGGNIINIIDQRVWRLNPDFISYTVSKTGLWTLTQTFAQALAEQQIRVNGIGPGPTLANQRQNPEEFEKQTRLVPLGSGANPQDIIDGVRYILSAQAMTGQMIALDGGQHLAWKTPDVTEVVE</sequence>
<protein>
    <submittedName>
        <fullName evidence="3">Short chain dehydrogenase</fullName>
    </submittedName>
</protein>
<dbReference type="Gene3D" id="3.40.50.720">
    <property type="entry name" value="NAD(P)-binding Rossmann-like Domain"/>
    <property type="match status" value="1"/>
</dbReference>
<keyword evidence="2" id="KW-0560">Oxidoreductase</keyword>
<dbReference type="SUPFAM" id="SSF51735">
    <property type="entry name" value="NAD(P)-binding Rossmann-fold domains"/>
    <property type="match status" value="1"/>
</dbReference>
<dbReference type="PRINTS" id="PR00081">
    <property type="entry name" value="GDHRDH"/>
</dbReference>
<dbReference type="PRINTS" id="PR00080">
    <property type="entry name" value="SDRFAMILY"/>
</dbReference>
<gene>
    <name evidence="3" type="ORF">DBW64_05670</name>
</gene>
<dbReference type="InterPro" id="IPR036291">
    <property type="entry name" value="NAD(P)-bd_dom_sf"/>
</dbReference>
<proteinExistence type="inferred from homology"/>
<accession>A0A368EGT2</accession>
<evidence type="ECO:0000256" key="1">
    <source>
        <dbReference type="ARBA" id="ARBA00006484"/>
    </source>
</evidence>
<name>A0A368EGT2_9PROT</name>
<dbReference type="EMBL" id="QOQK01000033">
    <property type="protein sequence ID" value="RCL83299.1"/>
    <property type="molecule type" value="Genomic_DNA"/>
</dbReference>
<dbReference type="Pfam" id="PF13561">
    <property type="entry name" value="adh_short_C2"/>
    <property type="match status" value="1"/>
</dbReference>
<dbReference type="PROSITE" id="PS00061">
    <property type="entry name" value="ADH_SHORT"/>
    <property type="match status" value="1"/>
</dbReference>
<dbReference type="PANTHER" id="PTHR43639">
    <property type="entry name" value="OXIDOREDUCTASE, SHORT-CHAIN DEHYDROGENASE/REDUCTASE FAMILY (AFU_ORTHOLOGUE AFUA_5G02870)"/>
    <property type="match status" value="1"/>
</dbReference>
<evidence type="ECO:0000313" key="3">
    <source>
        <dbReference type="EMBL" id="RCL83299.1"/>
    </source>
</evidence>
<evidence type="ECO:0000256" key="2">
    <source>
        <dbReference type="ARBA" id="ARBA00023002"/>
    </source>
</evidence>
<dbReference type="InterPro" id="IPR020904">
    <property type="entry name" value="Sc_DH/Rdtase_CS"/>
</dbReference>
<comment type="similarity">
    <text evidence="1">Belongs to the short-chain dehydrogenases/reductases (SDR) family.</text>
</comment>
<dbReference type="AlphaFoldDB" id="A0A368EGT2"/>